<proteinExistence type="predicted"/>
<gene>
    <name evidence="1" type="ORF">AMJ39_08835</name>
</gene>
<dbReference type="Proteomes" id="UP000052008">
    <property type="component" value="Unassembled WGS sequence"/>
</dbReference>
<feature type="non-terminal residue" evidence="1">
    <location>
        <position position="1"/>
    </location>
</feature>
<protein>
    <submittedName>
        <fullName evidence="1">Uncharacterized protein</fullName>
    </submittedName>
</protein>
<sequence length="60" mass="6242">GNPVIGPKAVTLPSGHSAHPHFTHFIPQAAPLGTYGYTVTIEDGQGNLVAEDSFIFGVLP</sequence>
<name>A0A0S7WPF2_UNCT6</name>
<organism evidence="1 2">
    <name type="scientific">candidate division TA06 bacterium DG_24</name>
    <dbReference type="NCBI Taxonomy" id="1703770"/>
    <lineage>
        <taxon>Bacteria</taxon>
        <taxon>Bacteria division TA06</taxon>
    </lineage>
</organism>
<accession>A0A0S7WPF2</accession>
<evidence type="ECO:0000313" key="1">
    <source>
        <dbReference type="EMBL" id="KPJ52026.1"/>
    </source>
</evidence>
<evidence type="ECO:0000313" key="2">
    <source>
        <dbReference type="Proteomes" id="UP000052008"/>
    </source>
</evidence>
<comment type="caution">
    <text evidence="1">The sequence shown here is derived from an EMBL/GenBank/DDBJ whole genome shotgun (WGS) entry which is preliminary data.</text>
</comment>
<dbReference type="EMBL" id="LIZS01000081">
    <property type="protein sequence ID" value="KPJ52026.1"/>
    <property type="molecule type" value="Genomic_DNA"/>
</dbReference>
<reference evidence="1 2" key="1">
    <citation type="journal article" date="2015" name="Microbiome">
        <title>Genomic resolution of linkages in carbon, nitrogen, and sulfur cycling among widespread estuary sediment bacteria.</title>
        <authorList>
            <person name="Baker B.J."/>
            <person name="Lazar C.S."/>
            <person name="Teske A.P."/>
            <person name="Dick G.J."/>
        </authorList>
    </citation>
    <scope>NUCLEOTIDE SEQUENCE [LARGE SCALE GENOMIC DNA]</scope>
    <source>
        <strain evidence="1">DG_24</strain>
    </source>
</reference>
<dbReference type="AlphaFoldDB" id="A0A0S7WPF2"/>